<evidence type="ECO:0008006" key="4">
    <source>
        <dbReference type="Google" id="ProtNLM"/>
    </source>
</evidence>
<dbReference type="HOGENOM" id="CLU_049916_0_0_1"/>
<proteinExistence type="predicted"/>
<reference evidence="2 3" key="1">
    <citation type="submission" date="2014-04" db="EMBL/GenBank/DDBJ databases">
        <title>Evolutionary Origins and Diversification of the Mycorrhizal Mutualists.</title>
        <authorList>
            <consortium name="DOE Joint Genome Institute"/>
            <consortium name="Mycorrhizal Genomics Consortium"/>
            <person name="Kohler A."/>
            <person name="Kuo A."/>
            <person name="Nagy L.G."/>
            <person name="Floudas D."/>
            <person name="Copeland A."/>
            <person name="Barry K.W."/>
            <person name="Cichocki N."/>
            <person name="Veneault-Fourrey C."/>
            <person name="LaButti K."/>
            <person name="Lindquist E.A."/>
            <person name="Lipzen A."/>
            <person name="Lundell T."/>
            <person name="Morin E."/>
            <person name="Murat C."/>
            <person name="Riley R."/>
            <person name="Ohm R."/>
            <person name="Sun H."/>
            <person name="Tunlid A."/>
            <person name="Henrissat B."/>
            <person name="Grigoriev I.V."/>
            <person name="Hibbett D.S."/>
            <person name="Martin F."/>
        </authorList>
    </citation>
    <scope>NUCLEOTIDE SEQUENCE [LARGE SCALE GENOMIC DNA]</scope>
    <source>
        <strain evidence="2 3">MD-312</strain>
    </source>
</reference>
<evidence type="ECO:0000313" key="2">
    <source>
        <dbReference type="EMBL" id="KIJ64596.1"/>
    </source>
</evidence>
<feature type="region of interest" description="Disordered" evidence="1">
    <location>
        <begin position="25"/>
        <end position="45"/>
    </location>
</feature>
<feature type="compositionally biased region" description="Low complexity" evidence="1">
    <location>
        <begin position="30"/>
        <end position="45"/>
    </location>
</feature>
<organism evidence="2 3">
    <name type="scientific">Hydnomerulius pinastri MD-312</name>
    <dbReference type="NCBI Taxonomy" id="994086"/>
    <lineage>
        <taxon>Eukaryota</taxon>
        <taxon>Fungi</taxon>
        <taxon>Dikarya</taxon>
        <taxon>Basidiomycota</taxon>
        <taxon>Agaricomycotina</taxon>
        <taxon>Agaricomycetes</taxon>
        <taxon>Agaricomycetidae</taxon>
        <taxon>Boletales</taxon>
        <taxon>Boletales incertae sedis</taxon>
        <taxon>Leucogyrophana</taxon>
    </lineage>
</organism>
<dbReference type="EMBL" id="KN839846">
    <property type="protein sequence ID" value="KIJ64596.1"/>
    <property type="molecule type" value="Genomic_DNA"/>
</dbReference>
<gene>
    <name evidence="2" type="ORF">HYDPIDRAFT_40331</name>
</gene>
<keyword evidence="3" id="KW-1185">Reference proteome</keyword>
<evidence type="ECO:0000256" key="1">
    <source>
        <dbReference type="SAM" id="MobiDB-lite"/>
    </source>
</evidence>
<protein>
    <recommendedName>
        <fullName evidence="4">Arrestin-like N-terminal domain-containing protein</fullName>
    </recommendedName>
</protein>
<dbReference type="OrthoDB" id="3252135at2759"/>
<name>A0A0C9WF94_9AGAM</name>
<dbReference type="AlphaFoldDB" id="A0A0C9WF94"/>
<sequence>MLSAAASEPAPPPYTPCIQSPPYSALFAETPTGSPSSSAARPSGTFHRLTETISLSLDDQHSDSAEPVYGRNGVVHGRVSIKSKEALTSVSVKLKGEITVKISGNSTRVVLFSESYPLWDSKLPSGEACPPQEMAFAPFFPTNYHRSPYTFPLPPSYEDDDKTALCAYSLTISLNKPRQLFSLLTRSEKLVTKLRYHPRSRPKLPILPPELSFLATLKSCPEDWYESTAQMATRDSNYPPIDCLLFIPSTRVYALSDIITFHLQLRIPLKLCASYGPAAPDEPGMVVKTNRGQLVVRVSLLRLQQTSFRPNDQKTNRRRILAEGQLNSAIVEDCVLPSRLCPPGDYQTLDWEGQLRRADSVSTPGFVSTHLSIKDYVVLDLFPVCAGESTYLRLQHCQPVTLVTDAWSEQGSVDVAVR</sequence>
<dbReference type="Gene3D" id="2.60.40.640">
    <property type="match status" value="1"/>
</dbReference>
<dbReference type="InterPro" id="IPR014752">
    <property type="entry name" value="Arrestin-like_C"/>
</dbReference>
<dbReference type="Proteomes" id="UP000053820">
    <property type="component" value="Unassembled WGS sequence"/>
</dbReference>
<evidence type="ECO:0000313" key="3">
    <source>
        <dbReference type="Proteomes" id="UP000053820"/>
    </source>
</evidence>
<accession>A0A0C9WF94</accession>